<evidence type="ECO:0000313" key="2">
    <source>
        <dbReference type="EMBL" id="OIJ88820.1"/>
    </source>
</evidence>
<dbReference type="AlphaFoldDB" id="A0A1S2P510"/>
<dbReference type="GO" id="GO:0006313">
    <property type="term" value="P:DNA transposition"/>
    <property type="evidence" value="ECO:0007669"/>
    <property type="project" value="InterPro"/>
</dbReference>
<dbReference type="Pfam" id="PF01609">
    <property type="entry name" value="DDE_Tnp_1"/>
    <property type="match status" value="1"/>
</dbReference>
<comment type="caution">
    <text evidence="2">The sequence shown here is derived from an EMBL/GenBank/DDBJ whole genome shotgun (WGS) entry which is preliminary data.</text>
</comment>
<evidence type="ECO:0000259" key="1">
    <source>
        <dbReference type="Pfam" id="PF01609"/>
    </source>
</evidence>
<accession>A0A1S2P510</accession>
<organism evidence="2 3">
    <name type="scientific">Streptomyces monashensis</name>
    <dbReference type="NCBI Taxonomy" id="1678012"/>
    <lineage>
        <taxon>Bacteria</taxon>
        <taxon>Bacillati</taxon>
        <taxon>Actinomycetota</taxon>
        <taxon>Actinomycetes</taxon>
        <taxon>Kitasatosporales</taxon>
        <taxon>Streptomycetaceae</taxon>
        <taxon>Streptomyces</taxon>
    </lineage>
</organism>
<evidence type="ECO:0000313" key="3">
    <source>
        <dbReference type="Proteomes" id="UP000179642"/>
    </source>
</evidence>
<dbReference type="InterPro" id="IPR002559">
    <property type="entry name" value="Transposase_11"/>
</dbReference>
<dbReference type="EMBL" id="MLYO01000100">
    <property type="protein sequence ID" value="OIJ88820.1"/>
    <property type="molecule type" value="Genomic_DNA"/>
</dbReference>
<dbReference type="RefSeq" id="WP_071386276.1">
    <property type="nucleotide sequence ID" value="NZ_MLYO01000100.1"/>
</dbReference>
<protein>
    <submittedName>
        <fullName evidence="2">Transposase</fullName>
    </submittedName>
</protein>
<feature type="domain" description="Transposase IS4-like" evidence="1">
    <location>
        <begin position="109"/>
        <end position="282"/>
    </location>
</feature>
<dbReference type="NCBIfam" id="NF033520">
    <property type="entry name" value="transpos_IS982"/>
    <property type="match status" value="1"/>
</dbReference>
<dbReference type="GO" id="GO:0004803">
    <property type="term" value="F:transposase activity"/>
    <property type="evidence" value="ECO:0007669"/>
    <property type="project" value="InterPro"/>
</dbReference>
<dbReference type="GO" id="GO:0003677">
    <property type="term" value="F:DNA binding"/>
    <property type="evidence" value="ECO:0007669"/>
    <property type="project" value="InterPro"/>
</dbReference>
<proteinExistence type="predicted"/>
<sequence length="304" mass="34345">MTNNLDTLATALYATTDDLLKEHPDLAPWRPAVGIAPQLTDAELVTLAMMQAMLGFTSEARWLRHARAHPRHLFPYLPQQPGYNKRLRKAANLLRRVTRILATSTSAWGDDVWIVDSTPVECGRSRETVKRSDLAGWAEYGYCASHSRFFWGLRLYLVCTLQGLPVAFALTGAKADERETLLDLLAAEPHLVAARPGQTLIGDKNYFGRDFEHELAQHGIQLLRPTRKGERQRPGGSLFKPLRQVIESVNETFKGQLDLEQHRGRTPRGVIARLMQRILALTVVIWHNDHTGQDTLRSLTSYDH</sequence>
<name>A0A1S2P510_9ACTN</name>
<dbReference type="OrthoDB" id="4962032at2"/>
<reference evidence="2 3" key="1">
    <citation type="submission" date="2016-10" db="EMBL/GenBank/DDBJ databases">
        <title>Genome sequence of Streptomyces sp. MUSC 1.</title>
        <authorList>
            <person name="Lee L.-H."/>
            <person name="Ser H.-L."/>
            <person name="Law J.W.-F."/>
        </authorList>
    </citation>
    <scope>NUCLEOTIDE SEQUENCE [LARGE SCALE GENOMIC DNA]</scope>
    <source>
        <strain evidence="2 3">MUSC 1</strain>
    </source>
</reference>
<dbReference type="Proteomes" id="UP000179642">
    <property type="component" value="Unassembled WGS sequence"/>
</dbReference>
<keyword evidence="3" id="KW-1185">Reference proteome</keyword>
<gene>
    <name evidence="2" type="ORF">BIV23_42110</name>
</gene>